<evidence type="ECO:0000256" key="7">
    <source>
        <dbReference type="SAM" id="SignalP"/>
    </source>
</evidence>
<dbReference type="Gene3D" id="3.20.20.300">
    <property type="entry name" value="Glycoside hydrolase, family 3, N-terminal domain"/>
    <property type="match status" value="1"/>
</dbReference>
<keyword evidence="5 6" id="KW-0326">Glycosidase</keyword>
<dbReference type="InterPro" id="IPR036962">
    <property type="entry name" value="Glyco_hydro_3_N_sf"/>
</dbReference>
<dbReference type="RefSeq" id="WP_345579453.1">
    <property type="nucleotide sequence ID" value="NZ_BAABLV010000013.1"/>
</dbReference>
<evidence type="ECO:0000256" key="1">
    <source>
        <dbReference type="ARBA" id="ARBA00001231"/>
    </source>
</evidence>
<feature type="domain" description="Glycoside hydrolase family 3 C-terminal" evidence="9">
    <location>
        <begin position="433"/>
        <end position="596"/>
    </location>
</feature>
<dbReference type="SUPFAM" id="SSF52279">
    <property type="entry name" value="Beta-D-glucan exohydrolase, C-terminal domain"/>
    <property type="match status" value="1"/>
</dbReference>
<dbReference type="PROSITE" id="PS00775">
    <property type="entry name" value="GLYCOSYL_HYDROL_F3"/>
    <property type="match status" value="1"/>
</dbReference>
<comment type="similarity">
    <text evidence="2 6">Belongs to the glycosyl hydrolase 3 family.</text>
</comment>
<evidence type="ECO:0000256" key="6">
    <source>
        <dbReference type="RuleBase" id="RU361161"/>
    </source>
</evidence>
<dbReference type="InterPro" id="IPR017853">
    <property type="entry name" value="GH"/>
</dbReference>
<reference evidence="11" key="1">
    <citation type="journal article" date="2019" name="Int. J. Syst. Evol. Microbiol.">
        <title>The Global Catalogue of Microorganisms (GCM) 10K type strain sequencing project: providing services to taxonomists for standard genome sequencing and annotation.</title>
        <authorList>
            <consortium name="The Broad Institute Genomics Platform"/>
            <consortium name="The Broad Institute Genome Sequencing Center for Infectious Disease"/>
            <person name="Wu L."/>
            <person name="Ma J."/>
        </authorList>
    </citation>
    <scope>NUCLEOTIDE SEQUENCE [LARGE SCALE GENOMIC DNA]</scope>
    <source>
        <strain evidence="11">JCM 19125</strain>
    </source>
</reference>
<comment type="catalytic activity">
    <reaction evidence="1">
        <text>Hydrolysis of terminal non-reducing N-acetyl-D-hexosamine residues in N-acetyl-beta-D-hexosaminides.</text>
        <dbReference type="EC" id="3.2.1.52"/>
    </reaction>
</comment>
<gene>
    <name evidence="10" type="ORF">GCM10025789_08450</name>
</gene>
<name>A0ABP9F3X7_9ACTN</name>
<evidence type="ECO:0000256" key="4">
    <source>
        <dbReference type="ARBA" id="ARBA00022801"/>
    </source>
</evidence>
<feature type="signal peptide" evidence="7">
    <location>
        <begin position="1"/>
        <end position="23"/>
    </location>
</feature>
<dbReference type="GO" id="GO:0016787">
    <property type="term" value="F:hydrolase activity"/>
    <property type="evidence" value="ECO:0007669"/>
    <property type="project" value="UniProtKB-KW"/>
</dbReference>
<evidence type="ECO:0000313" key="10">
    <source>
        <dbReference type="EMBL" id="GAA4893583.1"/>
    </source>
</evidence>
<feature type="chain" id="PRO_5046887219" description="beta-N-acetylhexosaminidase" evidence="7">
    <location>
        <begin position="24"/>
        <end position="596"/>
    </location>
</feature>
<keyword evidence="4 6" id="KW-0378">Hydrolase</keyword>
<dbReference type="PROSITE" id="PS51318">
    <property type="entry name" value="TAT"/>
    <property type="match status" value="1"/>
</dbReference>
<dbReference type="InterPro" id="IPR001764">
    <property type="entry name" value="Glyco_hydro_3_N"/>
</dbReference>
<dbReference type="Gene3D" id="3.40.50.1700">
    <property type="entry name" value="Glycoside hydrolase family 3 C-terminal domain"/>
    <property type="match status" value="1"/>
</dbReference>
<dbReference type="PANTHER" id="PTHR30480">
    <property type="entry name" value="BETA-HEXOSAMINIDASE-RELATED"/>
    <property type="match status" value="1"/>
</dbReference>
<protein>
    <recommendedName>
        <fullName evidence="3">beta-N-acetylhexosaminidase</fullName>
        <ecNumber evidence="3">3.2.1.52</ecNumber>
    </recommendedName>
</protein>
<dbReference type="Pfam" id="PF01915">
    <property type="entry name" value="Glyco_hydro_3_C"/>
    <property type="match status" value="1"/>
</dbReference>
<proteinExistence type="inferred from homology"/>
<dbReference type="InterPro" id="IPR019800">
    <property type="entry name" value="Glyco_hydro_3_AS"/>
</dbReference>
<dbReference type="Proteomes" id="UP001501521">
    <property type="component" value="Unassembled WGS sequence"/>
</dbReference>
<evidence type="ECO:0000256" key="2">
    <source>
        <dbReference type="ARBA" id="ARBA00005336"/>
    </source>
</evidence>
<dbReference type="PANTHER" id="PTHR30480:SF13">
    <property type="entry name" value="BETA-HEXOSAMINIDASE"/>
    <property type="match status" value="1"/>
</dbReference>
<keyword evidence="11" id="KW-1185">Reference proteome</keyword>
<comment type="caution">
    <text evidence="10">The sequence shown here is derived from an EMBL/GenBank/DDBJ whole genome shotgun (WGS) entry which is preliminary data.</text>
</comment>
<accession>A0ABP9F3X7</accession>
<dbReference type="SUPFAM" id="SSF51445">
    <property type="entry name" value="(Trans)glycosidases"/>
    <property type="match status" value="1"/>
</dbReference>
<organism evidence="10 11">
    <name type="scientific">Tessaracoccus lubricantis</name>
    <dbReference type="NCBI Taxonomy" id="545543"/>
    <lineage>
        <taxon>Bacteria</taxon>
        <taxon>Bacillati</taxon>
        <taxon>Actinomycetota</taxon>
        <taxon>Actinomycetes</taxon>
        <taxon>Propionibacteriales</taxon>
        <taxon>Propionibacteriaceae</taxon>
        <taxon>Tessaracoccus</taxon>
    </lineage>
</organism>
<dbReference type="EC" id="3.2.1.52" evidence="3"/>
<evidence type="ECO:0000256" key="5">
    <source>
        <dbReference type="ARBA" id="ARBA00023295"/>
    </source>
</evidence>
<dbReference type="Pfam" id="PF00933">
    <property type="entry name" value="Glyco_hydro_3"/>
    <property type="match status" value="1"/>
</dbReference>
<dbReference type="InterPro" id="IPR006311">
    <property type="entry name" value="TAT_signal"/>
</dbReference>
<sequence length="596" mass="61960">MLTFNRRQLLGLGVGTLAASAVAGRLPASANNVTGYVESIISRMTLPQKVGQLMVSEVYGADPTVEHTGNLQLFGIGKAVDVVRELHLGGVIYFAWTDSYAGGPDGVAQLSNTLQAAALETRVTATKGQPQGNKVSVPLLVATDQEQGIVTRFGPPATQFPGAMALGAGRSEANAKAAAEITGMELRAVGINTNFAPVADVNVNPANPVIGVRSFSSDPELVSRMVAAQVEGYQGAGRVSASAKHFPGHGDTAVDSHYGLPLITHSREEWERLDAPPFRAAIAAGIDMIMTAHLLLPAFDDSGDPATLSKPILTGVLRDQLGYDGVVITDALNMAGVREMYGDAEVAVRALEAGVDILLMSPSPIAARDAVLEAVTSGRISEAEIDRKVARVLRMKHRRGIIAEPMCDPALIGSVVGIPQHLEIADAVTDRTITLIRNDGVLPMPVSGKKVLVTGWGAGTTTNVQAAFTAAGATATRLNYNSPTAAQISAAVTAAQDVDLVVVLTQNAAPNSALVRLVNALVATGKPVVAVAVRNPYDVAHYEAPAEICTYSYAPVMPASLVRVITGEVNPSGTLPVDVPSPSGGVAYPFGHGLSY</sequence>
<evidence type="ECO:0000313" key="11">
    <source>
        <dbReference type="Proteomes" id="UP001501521"/>
    </source>
</evidence>
<dbReference type="PRINTS" id="PR00133">
    <property type="entry name" value="GLHYDRLASE3"/>
</dbReference>
<dbReference type="InterPro" id="IPR036881">
    <property type="entry name" value="Glyco_hydro_3_C_sf"/>
</dbReference>
<keyword evidence="7" id="KW-0732">Signal</keyword>
<dbReference type="InterPro" id="IPR002772">
    <property type="entry name" value="Glyco_hydro_3_C"/>
</dbReference>
<evidence type="ECO:0000259" key="9">
    <source>
        <dbReference type="Pfam" id="PF01915"/>
    </source>
</evidence>
<dbReference type="EMBL" id="BAABLV010000013">
    <property type="protein sequence ID" value="GAA4893583.1"/>
    <property type="molecule type" value="Genomic_DNA"/>
</dbReference>
<dbReference type="InterPro" id="IPR050226">
    <property type="entry name" value="NagZ_Beta-hexosaminidase"/>
</dbReference>
<evidence type="ECO:0000256" key="3">
    <source>
        <dbReference type="ARBA" id="ARBA00012663"/>
    </source>
</evidence>
<feature type="domain" description="Glycoside hydrolase family 3 N-terminal" evidence="8">
    <location>
        <begin position="46"/>
        <end position="394"/>
    </location>
</feature>
<evidence type="ECO:0000259" key="8">
    <source>
        <dbReference type="Pfam" id="PF00933"/>
    </source>
</evidence>